<name>A0A915A1T2_PARUN</name>
<protein>
    <submittedName>
        <fullName evidence="2">Uncharacterized protein</fullName>
    </submittedName>
</protein>
<accession>A0A915A1T2</accession>
<proteinExistence type="predicted"/>
<dbReference type="Proteomes" id="UP000887569">
    <property type="component" value="Unplaced"/>
</dbReference>
<keyword evidence="1" id="KW-1185">Reference proteome</keyword>
<reference evidence="2" key="1">
    <citation type="submission" date="2022-11" db="UniProtKB">
        <authorList>
            <consortium name="WormBaseParasite"/>
        </authorList>
    </citation>
    <scope>IDENTIFICATION</scope>
</reference>
<organism evidence="1 2">
    <name type="scientific">Parascaris univalens</name>
    <name type="common">Nematode worm</name>
    <dbReference type="NCBI Taxonomy" id="6257"/>
    <lineage>
        <taxon>Eukaryota</taxon>
        <taxon>Metazoa</taxon>
        <taxon>Ecdysozoa</taxon>
        <taxon>Nematoda</taxon>
        <taxon>Chromadorea</taxon>
        <taxon>Rhabditida</taxon>
        <taxon>Spirurina</taxon>
        <taxon>Ascaridomorpha</taxon>
        <taxon>Ascaridoidea</taxon>
        <taxon>Ascarididae</taxon>
        <taxon>Parascaris</taxon>
    </lineage>
</organism>
<sequence length="146" mass="16802">MFCGLPRITSAVSLETIELKTAERGYTSFGSAKDVTWNGACYDRKKLFSNLLPLVCFCSNRSFTERRRKNASTVIFVQILLGPTNCSFDAAHMQTERGVARNPAFCQFCLYCCDVCWSFENRMLHHCRFSRTRCAWKSLCQKFLSF</sequence>
<evidence type="ECO:0000313" key="2">
    <source>
        <dbReference type="WBParaSite" id="PgE155_g001_t01"/>
    </source>
</evidence>
<dbReference type="WBParaSite" id="PgE155_g001_t01">
    <property type="protein sequence ID" value="PgE155_g001_t01"/>
    <property type="gene ID" value="PgE155_g001"/>
</dbReference>
<evidence type="ECO:0000313" key="1">
    <source>
        <dbReference type="Proteomes" id="UP000887569"/>
    </source>
</evidence>
<dbReference type="AlphaFoldDB" id="A0A915A1T2"/>